<keyword evidence="1" id="KW-0472">Membrane</keyword>
<accession>A0A7Y2Q0I8</accession>
<evidence type="ECO:0000256" key="1">
    <source>
        <dbReference type="SAM" id="Phobius"/>
    </source>
</evidence>
<feature type="transmembrane region" description="Helical" evidence="1">
    <location>
        <begin position="176"/>
        <end position="198"/>
    </location>
</feature>
<evidence type="ECO:0000313" key="3">
    <source>
        <dbReference type="Proteomes" id="UP000543598"/>
    </source>
</evidence>
<reference evidence="2 3" key="1">
    <citation type="submission" date="2020-05" db="EMBL/GenBank/DDBJ databases">
        <title>MicrobeNet Type strains.</title>
        <authorList>
            <person name="Nicholson A.C."/>
        </authorList>
    </citation>
    <scope>NUCLEOTIDE SEQUENCE [LARGE SCALE GENOMIC DNA]</scope>
    <source>
        <strain evidence="2 3">JCM 14282</strain>
    </source>
</reference>
<feature type="transmembrane region" description="Helical" evidence="1">
    <location>
        <begin position="225"/>
        <end position="247"/>
    </location>
</feature>
<evidence type="ECO:0000313" key="2">
    <source>
        <dbReference type="EMBL" id="NNH02920.1"/>
    </source>
</evidence>
<dbReference type="EMBL" id="JABEMB010000002">
    <property type="protein sequence ID" value="NNH02920.1"/>
    <property type="molecule type" value="Genomic_DNA"/>
</dbReference>
<feature type="transmembrane region" description="Helical" evidence="1">
    <location>
        <begin position="267"/>
        <end position="291"/>
    </location>
</feature>
<sequence>MAGVALVGYVLAVVLAVVIVWIVARRRPQGDETVPPPVRALLSAARRRATLAVIAAAVAIVAAFVASYSLPALLGLPFLLSPAVGATAGLLLYAAIPPRAAVVEADRVRDASLTPRTPVSYLPRAGAILLAILVVAQTAFVLFTGFTSSPDDSGRYRAIAFQVGDVGSVSTPYAGWFYGIPLLVATAILTAATFVALWRVSSTPALPDSDLAEVDAGWRRATNRIIVAISAAAVLLQFGGVAVQSGLTLRNAAYNSGLLVWSNTGVFFGWAGVLMLIGSVVGLTLALLWALTLPDLAVDRTSPHRVEAVAP</sequence>
<organism evidence="2 3">
    <name type="scientific">Microbacterium ulmi</name>
    <dbReference type="NCBI Taxonomy" id="179095"/>
    <lineage>
        <taxon>Bacteria</taxon>
        <taxon>Bacillati</taxon>
        <taxon>Actinomycetota</taxon>
        <taxon>Actinomycetes</taxon>
        <taxon>Micrococcales</taxon>
        <taxon>Microbacteriaceae</taxon>
        <taxon>Microbacterium</taxon>
    </lineage>
</organism>
<feature type="transmembrane region" description="Helical" evidence="1">
    <location>
        <begin position="6"/>
        <end position="24"/>
    </location>
</feature>
<dbReference type="AlphaFoldDB" id="A0A7Y2Q0I8"/>
<keyword evidence="1" id="KW-1133">Transmembrane helix</keyword>
<protein>
    <submittedName>
        <fullName evidence="2">Uncharacterized protein</fullName>
    </submittedName>
</protein>
<proteinExistence type="predicted"/>
<gene>
    <name evidence="2" type="ORF">HLA99_03470</name>
</gene>
<feature type="transmembrane region" description="Helical" evidence="1">
    <location>
        <begin position="125"/>
        <end position="146"/>
    </location>
</feature>
<comment type="caution">
    <text evidence="2">The sequence shown here is derived from an EMBL/GenBank/DDBJ whole genome shotgun (WGS) entry which is preliminary data.</text>
</comment>
<dbReference type="RefSeq" id="WP_167040338.1">
    <property type="nucleotide sequence ID" value="NZ_BAAANA010000003.1"/>
</dbReference>
<dbReference type="Proteomes" id="UP000543598">
    <property type="component" value="Unassembled WGS sequence"/>
</dbReference>
<feature type="transmembrane region" description="Helical" evidence="1">
    <location>
        <begin position="76"/>
        <end position="96"/>
    </location>
</feature>
<keyword evidence="3" id="KW-1185">Reference proteome</keyword>
<feature type="transmembrane region" description="Helical" evidence="1">
    <location>
        <begin position="49"/>
        <end position="70"/>
    </location>
</feature>
<keyword evidence="1" id="KW-0812">Transmembrane</keyword>
<name>A0A7Y2Q0I8_9MICO</name>